<dbReference type="Proteomes" id="UP001589585">
    <property type="component" value="Unassembled WGS sequence"/>
</dbReference>
<dbReference type="Gene3D" id="3.30.1120.10">
    <property type="match status" value="1"/>
</dbReference>
<dbReference type="PROSITE" id="PS51257">
    <property type="entry name" value="PROKAR_LIPOPROTEIN"/>
    <property type="match status" value="1"/>
</dbReference>
<organism evidence="6 7">
    <name type="scientific">Mariniflexile ostreae</name>
    <dbReference type="NCBI Taxonomy" id="1520892"/>
    <lineage>
        <taxon>Bacteria</taxon>
        <taxon>Pseudomonadati</taxon>
        <taxon>Bacteroidota</taxon>
        <taxon>Flavobacteriia</taxon>
        <taxon>Flavobacteriales</taxon>
        <taxon>Flavobacteriaceae</taxon>
        <taxon>Mariniflexile</taxon>
    </lineage>
</organism>
<evidence type="ECO:0000256" key="3">
    <source>
        <dbReference type="ARBA" id="ARBA00022801"/>
    </source>
</evidence>
<dbReference type="InterPro" id="IPR000917">
    <property type="entry name" value="Sulfatase_N"/>
</dbReference>
<name>A0ABV5FEK8_9FLAO</name>
<dbReference type="CDD" id="cd16143">
    <property type="entry name" value="ARS_like"/>
    <property type="match status" value="1"/>
</dbReference>
<dbReference type="PROSITE" id="PS00149">
    <property type="entry name" value="SULFATASE_2"/>
    <property type="match status" value="1"/>
</dbReference>
<dbReference type="InterPro" id="IPR024607">
    <property type="entry name" value="Sulfatase_CS"/>
</dbReference>
<comment type="caution">
    <text evidence="6">The sequence shown here is derived from an EMBL/GenBank/DDBJ whole genome shotgun (WGS) entry which is preliminary data.</text>
</comment>
<dbReference type="Pfam" id="PF00884">
    <property type="entry name" value="Sulfatase"/>
    <property type="match status" value="1"/>
</dbReference>
<sequence>MNVFKVFLVLIVVSSCQTKKIMNQENATNKVQKPNIVYILADDMGYGDVSGLNAASGIQTPNMDKLVQNGVHFSDTHTNSSVCTPTRYGILTGRYAWRSRLKKGVLDGYDEPLIENDRPTVASFLKNNGYKTACIGKWHMGLGFQSKNSAPIKVEKEGSNVDFTKQIESPNQLGFDYSYIIPASLDMPPYVYVENGKAVEMPSSYTNGKTEKEAGRGVFWRAGEVSPSFVFDKVLDNFTQKTVSFIDDQKEDNTPFFIFFPLTAPHTPWLPTGNANGKSKAGRYGDFVTMVDDAVGAVVEALEKAGKLDNTLIIVTSDNGSNWKPEDKKAYAHRANYKFKGQKADIYEGGHRVPYMAQWKGVIPAGTQSGQIMCTTDLYATVAGILHKSITKEEAPDSYNIWPAYTSNVKVPIREAIVHHSHDGMFSIRKGNWKFTPQLGSGGFTKPKTLEPKNGEAPGTLYNMAEDPKEENNLYKKHPEVVKELSQLLEKYKVQGQSRL</sequence>
<evidence type="ECO:0000313" key="6">
    <source>
        <dbReference type="EMBL" id="MFB9057861.1"/>
    </source>
</evidence>
<accession>A0ABV5FEK8</accession>
<dbReference type="PANTHER" id="PTHR42693:SF53">
    <property type="entry name" value="ENDO-4-O-SULFATASE"/>
    <property type="match status" value="1"/>
</dbReference>
<feature type="domain" description="Sulfatase N-terminal" evidence="5">
    <location>
        <begin position="34"/>
        <end position="386"/>
    </location>
</feature>
<evidence type="ECO:0000259" key="5">
    <source>
        <dbReference type="Pfam" id="PF00884"/>
    </source>
</evidence>
<keyword evidence="2" id="KW-0479">Metal-binding</keyword>
<keyword evidence="3" id="KW-0378">Hydrolase</keyword>
<dbReference type="EMBL" id="JBHMFC010000101">
    <property type="protein sequence ID" value="MFB9057861.1"/>
    <property type="molecule type" value="Genomic_DNA"/>
</dbReference>
<evidence type="ECO:0000256" key="4">
    <source>
        <dbReference type="ARBA" id="ARBA00022837"/>
    </source>
</evidence>
<proteinExistence type="inferred from homology"/>
<evidence type="ECO:0000256" key="1">
    <source>
        <dbReference type="ARBA" id="ARBA00008779"/>
    </source>
</evidence>
<keyword evidence="4" id="KW-0106">Calcium</keyword>
<dbReference type="RefSeq" id="WP_379862113.1">
    <property type="nucleotide sequence ID" value="NZ_JBHMFC010000101.1"/>
</dbReference>
<dbReference type="SUPFAM" id="SSF53649">
    <property type="entry name" value="Alkaline phosphatase-like"/>
    <property type="match status" value="1"/>
</dbReference>
<reference evidence="6 7" key="1">
    <citation type="submission" date="2024-09" db="EMBL/GenBank/DDBJ databases">
        <authorList>
            <person name="Sun Q."/>
            <person name="Mori K."/>
        </authorList>
    </citation>
    <scope>NUCLEOTIDE SEQUENCE [LARGE SCALE GENOMIC DNA]</scope>
    <source>
        <strain evidence="6 7">CECT 8622</strain>
    </source>
</reference>
<protein>
    <submittedName>
        <fullName evidence="6">Sulfatase-like hydrolase/transferase</fullName>
    </submittedName>
</protein>
<dbReference type="InterPro" id="IPR017850">
    <property type="entry name" value="Alkaline_phosphatase_core_sf"/>
</dbReference>
<evidence type="ECO:0000256" key="2">
    <source>
        <dbReference type="ARBA" id="ARBA00022723"/>
    </source>
</evidence>
<keyword evidence="7" id="KW-1185">Reference proteome</keyword>
<dbReference type="InterPro" id="IPR050738">
    <property type="entry name" value="Sulfatase"/>
</dbReference>
<comment type="similarity">
    <text evidence="1">Belongs to the sulfatase family.</text>
</comment>
<gene>
    <name evidence="6" type="ORF">ACFFU9_14035</name>
</gene>
<dbReference type="Gene3D" id="3.40.720.10">
    <property type="entry name" value="Alkaline Phosphatase, subunit A"/>
    <property type="match status" value="1"/>
</dbReference>
<dbReference type="PROSITE" id="PS00523">
    <property type="entry name" value="SULFATASE_1"/>
    <property type="match status" value="1"/>
</dbReference>
<evidence type="ECO:0000313" key="7">
    <source>
        <dbReference type="Proteomes" id="UP001589585"/>
    </source>
</evidence>
<dbReference type="PANTHER" id="PTHR42693">
    <property type="entry name" value="ARYLSULFATASE FAMILY MEMBER"/>
    <property type="match status" value="1"/>
</dbReference>